<evidence type="ECO:0000313" key="2">
    <source>
        <dbReference type="Proteomes" id="UP000193986"/>
    </source>
</evidence>
<dbReference type="InParanoid" id="A0A1Y2BJM0"/>
<accession>A0A1Y2BJM0</accession>
<dbReference type="PROSITE" id="PS51257">
    <property type="entry name" value="PROKAR_LIPOPROTEIN"/>
    <property type="match status" value="1"/>
</dbReference>
<dbReference type="EMBL" id="MCFC01000002">
    <property type="protein sequence ID" value="ORY34971.1"/>
    <property type="molecule type" value="Genomic_DNA"/>
</dbReference>
<sequence>MFPRQSYPSALCICYSALFSCQISSTEGNVWRGHKENKLGYLEVWLNISWENVLDLSAVVFVENLQKV</sequence>
<protein>
    <submittedName>
        <fullName evidence="1">Uncharacterized protein</fullName>
    </submittedName>
</protein>
<gene>
    <name evidence="1" type="ORF">BCR39DRAFT_140063</name>
</gene>
<reference evidence="1 2" key="1">
    <citation type="submission" date="2016-07" db="EMBL/GenBank/DDBJ databases">
        <title>Pervasive Adenine N6-methylation of Active Genes in Fungi.</title>
        <authorList>
            <consortium name="DOE Joint Genome Institute"/>
            <person name="Mondo S.J."/>
            <person name="Dannebaum R.O."/>
            <person name="Kuo R.C."/>
            <person name="Labutti K."/>
            <person name="Haridas S."/>
            <person name="Kuo A."/>
            <person name="Salamov A."/>
            <person name="Ahrendt S.R."/>
            <person name="Lipzen A."/>
            <person name="Sullivan W."/>
            <person name="Andreopoulos W.B."/>
            <person name="Clum A."/>
            <person name="Lindquist E."/>
            <person name="Daum C."/>
            <person name="Ramamoorthy G.K."/>
            <person name="Gryganskyi A."/>
            <person name="Culley D."/>
            <person name="Magnuson J.K."/>
            <person name="James T.Y."/>
            <person name="O'Malley M.A."/>
            <person name="Stajich J.E."/>
            <person name="Spatafora J.W."/>
            <person name="Visel A."/>
            <person name="Grigoriev I.V."/>
        </authorList>
    </citation>
    <scope>NUCLEOTIDE SEQUENCE [LARGE SCALE GENOMIC DNA]</scope>
    <source>
        <strain evidence="1 2">68-887.2</strain>
    </source>
</reference>
<keyword evidence="2" id="KW-1185">Reference proteome</keyword>
<evidence type="ECO:0000313" key="1">
    <source>
        <dbReference type="EMBL" id="ORY34971.1"/>
    </source>
</evidence>
<organism evidence="1 2">
    <name type="scientific">Naematelia encephala</name>
    <dbReference type="NCBI Taxonomy" id="71784"/>
    <lineage>
        <taxon>Eukaryota</taxon>
        <taxon>Fungi</taxon>
        <taxon>Dikarya</taxon>
        <taxon>Basidiomycota</taxon>
        <taxon>Agaricomycotina</taxon>
        <taxon>Tremellomycetes</taxon>
        <taxon>Tremellales</taxon>
        <taxon>Naemateliaceae</taxon>
        <taxon>Naematelia</taxon>
    </lineage>
</organism>
<proteinExistence type="predicted"/>
<dbReference type="AlphaFoldDB" id="A0A1Y2BJM0"/>
<comment type="caution">
    <text evidence="1">The sequence shown here is derived from an EMBL/GenBank/DDBJ whole genome shotgun (WGS) entry which is preliminary data.</text>
</comment>
<dbReference type="Proteomes" id="UP000193986">
    <property type="component" value="Unassembled WGS sequence"/>
</dbReference>
<name>A0A1Y2BJM0_9TREE</name>